<evidence type="ECO:0000313" key="2">
    <source>
        <dbReference type="EMBL" id="MQY11109.1"/>
    </source>
</evidence>
<feature type="transmembrane region" description="Helical" evidence="1">
    <location>
        <begin position="44"/>
        <end position="62"/>
    </location>
</feature>
<dbReference type="RefSeq" id="WP_153450444.1">
    <property type="nucleotide sequence ID" value="NZ_WEGJ01000003.1"/>
</dbReference>
<feature type="transmembrane region" description="Helical" evidence="1">
    <location>
        <begin position="12"/>
        <end position="32"/>
    </location>
</feature>
<dbReference type="Proteomes" id="UP000466345">
    <property type="component" value="Unassembled WGS sequence"/>
</dbReference>
<accession>A0A7K0CCE4</accession>
<dbReference type="EMBL" id="WEGJ01000003">
    <property type="protein sequence ID" value="MQY11109.1"/>
    <property type="molecule type" value="Genomic_DNA"/>
</dbReference>
<comment type="caution">
    <text evidence="2">The sequence shown here is derived from an EMBL/GenBank/DDBJ whole genome shotgun (WGS) entry which is preliminary data.</text>
</comment>
<dbReference type="AlphaFoldDB" id="A0A7K0CCE4"/>
<proteinExistence type="predicted"/>
<protein>
    <submittedName>
        <fullName evidence="2">Uncharacterized protein</fullName>
    </submittedName>
</protein>
<sequence>MDRSRQISPLVVKVLITLIVGGLTYLVTNGLISEDGNPNAEASRLIITIFFAGAAMIVQYMAEFDHRLQDVDRHMTDNSEQMKDTVHEGFKDINEATRVFGALQTHPLPTEGVVQLVQNVADIRAAGSSLISDFARREIDRVATLMRELKADQVEYEGEDRDWMLGLTRCAAHSIDAISTEVDLLFWPSELGRRYLTAQREAARRGVSVRRLFIVDDRDSVDDRVRDQCWGQRELGFEVRVAFKKNLPLGADPMYGFIVFDQTVSYEVVPEDGARSEVPSVAATRLVLREDRVANRVERVEELWEVGVELEEL</sequence>
<evidence type="ECO:0000313" key="3">
    <source>
        <dbReference type="Proteomes" id="UP000466345"/>
    </source>
</evidence>
<reference evidence="2 3" key="1">
    <citation type="submission" date="2019-10" db="EMBL/GenBank/DDBJ databases">
        <title>Streptomyces smaragdinus sp. nov. and Streptomyces fabii sp. nov., isolated from the gut of fungus growing-termite Macrotermes natalensis.</title>
        <authorList>
            <person name="Schwitalla J."/>
            <person name="Benndorf R."/>
            <person name="Martin K."/>
            <person name="De Beer W."/>
            <person name="Kaster A.-K."/>
            <person name="Vollmers J."/>
            <person name="Poulsen M."/>
            <person name="Beemelmanns C."/>
        </authorList>
    </citation>
    <scope>NUCLEOTIDE SEQUENCE [LARGE SCALE GENOMIC DNA]</scope>
    <source>
        <strain evidence="2 3">RB5</strain>
    </source>
</reference>
<keyword evidence="1" id="KW-0812">Transmembrane</keyword>
<keyword evidence="1" id="KW-1133">Transmembrane helix</keyword>
<name>A0A7K0CCE4_9ACTN</name>
<dbReference type="OrthoDB" id="3505460at2"/>
<keyword evidence="1" id="KW-0472">Membrane</keyword>
<gene>
    <name evidence="2" type="ORF">SRB5_12230</name>
</gene>
<organism evidence="2 3">
    <name type="scientific">Streptomyces smaragdinus</name>
    <dbReference type="NCBI Taxonomy" id="2585196"/>
    <lineage>
        <taxon>Bacteria</taxon>
        <taxon>Bacillati</taxon>
        <taxon>Actinomycetota</taxon>
        <taxon>Actinomycetes</taxon>
        <taxon>Kitasatosporales</taxon>
        <taxon>Streptomycetaceae</taxon>
        <taxon>Streptomyces</taxon>
    </lineage>
</organism>
<keyword evidence="3" id="KW-1185">Reference proteome</keyword>
<evidence type="ECO:0000256" key="1">
    <source>
        <dbReference type="SAM" id="Phobius"/>
    </source>
</evidence>